<dbReference type="Proteomes" id="UP000234331">
    <property type="component" value="Unassembled WGS sequence"/>
</dbReference>
<feature type="region of interest" description="Disordered" evidence="1">
    <location>
        <begin position="396"/>
        <end position="416"/>
    </location>
</feature>
<sequence length="416" mass="41291">MTESVVADEPLPSPHDATPPVGARSVVDVAVPSAPAPSADSLTLAVASGTEGSGTGAVPATDVPTTTDRPASEAVSVLVDIVQAAVDQKDGDSGGEVARGAVDDGVDAVVDRLDAAALPVLYRATHAARTQLVGTTDREVARARRLAARWRPARASGAESAEAGAASGPPALLEAVGVGRGGVVDRGARALVLGLVALIVVSATAAMLQSVDHDRTPGTPAPSDAASRTSPSAPAAAAPVTPTVTIGPGARDAVGEYVGASRQNLAALTAAAPGADLYAVASLTEAVTPGGLLAVFGGYRIVEVFFSAGVLGEVEAATVRDPVGDVQAAFASAAAQAQARAAADERAGDANADERDRRAAAELRAGCACLFAAVVRAPAGRLTQLAADPRTRVVDPAPPGIAPPSVTFLPLSPDRR</sequence>
<feature type="compositionally biased region" description="Low complexity" evidence="1">
    <location>
        <begin position="221"/>
        <end position="243"/>
    </location>
</feature>
<feature type="region of interest" description="Disordered" evidence="1">
    <location>
        <begin position="48"/>
        <end position="70"/>
    </location>
</feature>
<proteinExistence type="predicted"/>
<dbReference type="AlphaFoldDB" id="A0A2I2KPI0"/>
<name>A0A2I2KPI0_9ACTN</name>
<evidence type="ECO:0000256" key="1">
    <source>
        <dbReference type="SAM" id="MobiDB-lite"/>
    </source>
</evidence>
<protein>
    <submittedName>
        <fullName evidence="2">Uncharacterized protein</fullName>
    </submittedName>
</protein>
<feature type="region of interest" description="Disordered" evidence="1">
    <location>
        <begin position="212"/>
        <end position="244"/>
    </location>
</feature>
<evidence type="ECO:0000313" key="2">
    <source>
        <dbReference type="EMBL" id="SNQ47566.1"/>
    </source>
</evidence>
<keyword evidence="3" id="KW-1185">Reference proteome</keyword>
<organism evidence="2 3">
    <name type="scientific">Frankia canadensis</name>
    <dbReference type="NCBI Taxonomy" id="1836972"/>
    <lineage>
        <taxon>Bacteria</taxon>
        <taxon>Bacillati</taxon>
        <taxon>Actinomycetota</taxon>
        <taxon>Actinomycetes</taxon>
        <taxon>Frankiales</taxon>
        <taxon>Frankiaceae</taxon>
        <taxon>Frankia</taxon>
    </lineage>
</organism>
<gene>
    <name evidence="2" type="ORF">FRACA_1960003</name>
</gene>
<dbReference type="RefSeq" id="WP_243407413.1">
    <property type="nucleotide sequence ID" value="NZ_FZMO01000108.1"/>
</dbReference>
<dbReference type="EMBL" id="FZMO01000108">
    <property type="protein sequence ID" value="SNQ47566.1"/>
    <property type="molecule type" value="Genomic_DNA"/>
</dbReference>
<feature type="region of interest" description="Disordered" evidence="1">
    <location>
        <begin position="1"/>
        <end position="25"/>
    </location>
</feature>
<accession>A0A2I2KPI0</accession>
<reference evidence="2 3" key="1">
    <citation type="submission" date="2017-06" db="EMBL/GenBank/DDBJ databases">
        <authorList>
            <person name="Kim H.J."/>
            <person name="Triplett B.A."/>
        </authorList>
    </citation>
    <scope>NUCLEOTIDE SEQUENCE [LARGE SCALE GENOMIC DNA]</scope>
    <source>
        <strain evidence="2">FRACA_ARgP5</strain>
    </source>
</reference>
<evidence type="ECO:0000313" key="3">
    <source>
        <dbReference type="Proteomes" id="UP000234331"/>
    </source>
</evidence>